<keyword evidence="1" id="KW-0472">Membrane</keyword>
<keyword evidence="1" id="KW-1133">Transmembrane helix</keyword>
<dbReference type="EMBL" id="BBNS01000022">
    <property type="protein sequence ID" value="GAL72312.1"/>
    <property type="molecule type" value="Genomic_DNA"/>
</dbReference>
<dbReference type="AlphaFoldDB" id="A0A090WY50"/>
<name>A0A090WY50_9FLAO</name>
<feature type="transmembrane region" description="Helical" evidence="1">
    <location>
        <begin position="173"/>
        <end position="190"/>
    </location>
</feature>
<gene>
    <name evidence="2" type="ORF">JCM19302_57</name>
</gene>
<evidence type="ECO:0000256" key="1">
    <source>
        <dbReference type="SAM" id="Phobius"/>
    </source>
</evidence>
<protein>
    <submittedName>
        <fullName evidence="2">Uncharacterized protein</fullName>
    </submittedName>
</protein>
<comment type="caution">
    <text evidence="2">The sequence shown here is derived from an EMBL/GenBank/DDBJ whole genome shotgun (WGS) entry which is preliminary data.</text>
</comment>
<organism evidence="2 3">
    <name type="scientific">Jejuia pallidilutea</name>
    <dbReference type="NCBI Taxonomy" id="504487"/>
    <lineage>
        <taxon>Bacteria</taxon>
        <taxon>Pseudomonadati</taxon>
        <taxon>Bacteroidota</taxon>
        <taxon>Flavobacteriia</taxon>
        <taxon>Flavobacteriales</taxon>
        <taxon>Flavobacteriaceae</taxon>
        <taxon>Jejuia</taxon>
    </lineage>
</organism>
<feature type="transmembrane region" description="Helical" evidence="1">
    <location>
        <begin position="196"/>
        <end position="212"/>
    </location>
</feature>
<evidence type="ECO:0000313" key="3">
    <source>
        <dbReference type="Proteomes" id="UP000029646"/>
    </source>
</evidence>
<keyword evidence="1" id="KW-0812">Transmembrane</keyword>
<accession>A0A090WY50</accession>
<evidence type="ECO:0000313" key="2">
    <source>
        <dbReference type="EMBL" id="GAL72312.1"/>
    </source>
</evidence>
<reference evidence="2 3" key="1">
    <citation type="journal article" date="2014" name="Genome Announc.">
        <title>Draft Genome Sequence of Marine Flavobacterium Jejuia pallidilutea Strain 11shimoA1 and Pigmentation Mutants.</title>
        <authorList>
            <person name="Takatani N."/>
            <person name="Nakanishi M."/>
            <person name="Meirelles P."/>
            <person name="Mino S."/>
            <person name="Suda W."/>
            <person name="Oshima K."/>
            <person name="Hattori M."/>
            <person name="Ohkuma M."/>
            <person name="Hosokawa M."/>
            <person name="Miyashita K."/>
            <person name="Thompson F.L."/>
            <person name="Niwa A."/>
            <person name="Sawabe T."/>
            <person name="Sawabe T."/>
        </authorList>
    </citation>
    <scope>NUCLEOTIDE SEQUENCE [LARGE SCALE GENOMIC DNA]</scope>
    <source>
        <strain evidence="3">JCM19302</strain>
    </source>
</reference>
<proteinExistence type="predicted"/>
<dbReference type="Proteomes" id="UP000029646">
    <property type="component" value="Unassembled WGS sequence"/>
</dbReference>
<sequence length="223" mass="26089">MSMTLINFVQKSKLPTKIELENKIKKLGYDFIFLTDFEKFNNLNHIDSIDCVLNGNQTFVEIYFNPATELLSDFPNLKKDLSDKDLGISFTFGSYELVSACINIISLGLIDLSQSVVLYADEEIFYSRKMLIQEISNSLEYHGEETYSIPKEAIEENLRYDQKRKKEKRNKKVTDIVLWSLLIIGMILMNRKIISWYIPCLLLVIVLIKSIIEHNKKRIYKRN</sequence>